<organism evidence="8 9">
    <name type="scientific">Actinobacillus delphinicola</name>
    <dbReference type="NCBI Taxonomy" id="51161"/>
    <lineage>
        <taxon>Bacteria</taxon>
        <taxon>Pseudomonadati</taxon>
        <taxon>Pseudomonadota</taxon>
        <taxon>Gammaproteobacteria</taxon>
        <taxon>Pasteurellales</taxon>
        <taxon>Pasteurellaceae</taxon>
        <taxon>Actinobacillus</taxon>
    </lineage>
</organism>
<keyword evidence="9" id="KW-1185">Reference proteome</keyword>
<dbReference type="RefSeq" id="WP_172594205.1">
    <property type="nucleotide sequence ID" value="NZ_LR134510.1"/>
</dbReference>
<reference evidence="8 9" key="1">
    <citation type="submission" date="2018-12" db="EMBL/GenBank/DDBJ databases">
        <authorList>
            <consortium name="Pathogen Informatics"/>
        </authorList>
    </citation>
    <scope>NUCLEOTIDE SEQUENCE [LARGE SCALE GENOMIC DNA]</scope>
    <source>
        <strain evidence="8 9">NCTC12871</strain>
    </source>
</reference>
<dbReference type="EMBL" id="LR134510">
    <property type="protein sequence ID" value="VEJ08959.1"/>
    <property type="molecule type" value="Genomic_DNA"/>
</dbReference>
<dbReference type="InterPro" id="IPR019305">
    <property type="entry name" value="Uncharacterised_Smp"/>
</dbReference>
<proteinExistence type="inferred from homology"/>
<feature type="transmembrane region" description="Helical" evidence="7">
    <location>
        <begin position="156"/>
        <end position="178"/>
    </location>
</feature>
<keyword evidence="3" id="KW-1003">Cell membrane</keyword>
<dbReference type="AlphaFoldDB" id="A0A448TSI4"/>
<comment type="subcellular location">
    <subcellularLocation>
        <location evidence="1">Cell membrane</location>
    </subcellularLocation>
</comment>
<evidence type="ECO:0000256" key="5">
    <source>
        <dbReference type="ARBA" id="ARBA00022989"/>
    </source>
</evidence>
<evidence type="ECO:0000256" key="4">
    <source>
        <dbReference type="ARBA" id="ARBA00022692"/>
    </source>
</evidence>
<keyword evidence="4 7" id="KW-0812">Transmembrane</keyword>
<sequence length="186" mass="21662">MQTTRTKLIHTGFFFLIAFICFCTCVVIFYGVKSLENHSLEFERNEFSYFLQKYLAKEDELLGFMIKQGASTQVLHQQLVELVQEPYIVNAKLYSDNGNLLTEANRSTEQADAPQILQKEVTTIYSDHAVQGFLEIQKITLEKAKKKQMDRVFLRFYALQIILFLLGCAFGIGLYRLCKHWFMSMK</sequence>
<evidence type="ECO:0000256" key="1">
    <source>
        <dbReference type="ARBA" id="ARBA00004236"/>
    </source>
</evidence>
<feature type="transmembrane region" description="Helical" evidence="7">
    <location>
        <begin position="12"/>
        <end position="32"/>
    </location>
</feature>
<accession>A0A448TSI4</accession>
<gene>
    <name evidence="8" type="ORF">NCTC12871_00383</name>
</gene>
<keyword evidence="5 7" id="KW-1133">Transmembrane helix</keyword>
<dbReference type="Pfam" id="PF10144">
    <property type="entry name" value="SMP_2"/>
    <property type="match status" value="1"/>
</dbReference>
<dbReference type="GO" id="GO:0005886">
    <property type="term" value="C:plasma membrane"/>
    <property type="evidence" value="ECO:0007669"/>
    <property type="project" value="UniProtKB-SubCell"/>
</dbReference>
<evidence type="ECO:0000313" key="9">
    <source>
        <dbReference type="Proteomes" id="UP000279799"/>
    </source>
</evidence>
<evidence type="ECO:0000256" key="2">
    <source>
        <dbReference type="ARBA" id="ARBA00005362"/>
    </source>
</evidence>
<keyword evidence="6 7" id="KW-0472">Membrane</keyword>
<protein>
    <submittedName>
        <fullName evidence="8">Membrane protein</fullName>
    </submittedName>
</protein>
<evidence type="ECO:0000256" key="7">
    <source>
        <dbReference type="SAM" id="Phobius"/>
    </source>
</evidence>
<evidence type="ECO:0000313" key="8">
    <source>
        <dbReference type="EMBL" id="VEJ08959.1"/>
    </source>
</evidence>
<dbReference type="Proteomes" id="UP000279799">
    <property type="component" value="Chromosome"/>
</dbReference>
<dbReference type="KEGG" id="adp:NCTC12871_00383"/>
<comment type="similarity">
    <text evidence="2">Belongs to the Smp family.</text>
</comment>
<evidence type="ECO:0000256" key="3">
    <source>
        <dbReference type="ARBA" id="ARBA00022475"/>
    </source>
</evidence>
<name>A0A448TSI4_9PAST</name>
<evidence type="ECO:0000256" key="6">
    <source>
        <dbReference type="ARBA" id="ARBA00023136"/>
    </source>
</evidence>